<dbReference type="FunFam" id="3.40.120.10:FF:000001">
    <property type="entry name" value="Phosphoglucosamine mutase"/>
    <property type="match status" value="1"/>
</dbReference>
<evidence type="ECO:0000313" key="15">
    <source>
        <dbReference type="EMBL" id="OEJ75142.1"/>
    </source>
</evidence>
<dbReference type="STRING" id="1781255.BH720_10460"/>
<evidence type="ECO:0000256" key="2">
    <source>
        <dbReference type="ARBA" id="ARBA00022553"/>
    </source>
</evidence>
<protein>
    <recommendedName>
        <fullName evidence="7 9">Phosphoglucosamine mutase</fullName>
        <ecNumber evidence="7 9">5.4.2.10</ecNumber>
    </recommendedName>
</protein>
<dbReference type="InterPro" id="IPR050060">
    <property type="entry name" value="Phosphoglucosamine_mutase"/>
</dbReference>
<feature type="active site" description="Phosphoserine intermediate" evidence="7">
    <location>
        <position position="147"/>
    </location>
</feature>
<comment type="PTM">
    <text evidence="7">Activated by phosphorylation.</text>
</comment>
<feature type="domain" description="Alpha-D-phosphohexomutase C-terminal" evidence="11">
    <location>
        <begin position="423"/>
        <end position="489"/>
    </location>
</feature>
<evidence type="ECO:0000256" key="10">
    <source>
        <dbReference type="SAM" id="MobiDB-lite"/>
    </source>
</evidence>
<evidence type="ECO:0000259" key="11">
    <source>
        <dbReference type="Pfam" id="PF00408"/>
    </source>
</evidence>
<evidence type="ECO:0000256" key="9">
    <source>
        <dbReference type="RuleBase" id="RU004327"/>
    </source>
</evidence>
<dbReference type="PANTHER" id="PTHR42946:SF1">
    <property type="entry name" value="PHOSPHOGLUCOMUTASE (ALPHA-D-GLUCOSE-1,6-BISPHOSPHATE-DEPENDENT)"/>
    <property type="match status" value="1"/>
</dbReference>
<dbReference type="Pfam" id="PF02879">
    <property type="entry name" value="PGM_PMM_II"/>
    <property type="match status" value="1"/>
</dbReference>
<comment type="cofactor">
    <cofactor evidence="7">
        <name>Mg(2+)</name>
        <dbReference type="ChEBI" id="CHEBI:18420"/>
    </cofactor>
    <text evidence="7">Binds 1 Mg(2+) ion per subunit.</text>
</comment>
<dbReference type="InterPro" id="IPR005843">
    <property type="entry name" value="A-D-PHexomutase_C"/>
</dbReference>
<dbReference type="FunFam" id="3.30.310.50:FF:000001">
    <property type="entry name" value="Phosphoglucosamine mutase"/>
    <property type="match status" value="1"/>
</dbReference>
<gene>
    <name evidence="7" type="primary">glmM</name>
    <name evidence="15" type="ORF">BH720_10460</name>
</gene>
<dbReference type="InterPro" id="IPR005844">
    <property type="entry name" value="A-D-PHexomutase_a/b/a-I"/>
</dbReference>
<dbReference type="GO" id="GO:0005975">
    <property type="term" value="P:carbohydrate metabolic process"/>
    <property type="evidence" value="ECO:0007669"/>
    <property type="project" value="InterPro"/>
</dbReference>
<dbReference type="Pfam" id="PF02880">
    <property type="entry name" value="PGM_PMM_III"/>
    <property type="match status" value="1"/>
</dbReference>
<evidence type="ECO:0000256" key="7">
    <source>
        <dbReference type="HAMAP-Rule" id="MF_01554"/>
    </source>
</evidence>
<dbReference type="FunFam" id="3.40.120.10:FF:000003">
    <property type="entry name" value="Phosphoglucosamine mutase"/>
    <property type="match status" value="1"/>
</dbReference>
<feature type="binding site" evidence="7">
    <location>
        <position position="291"/>
    </location>
    <ligand>
        <name>Mg(2+)</name>
        <dbReference type="ChEBI" id="CHEBI:18420"/>
    </ligand>
</feature>
<organism evidence="15">
    <name type="scientific">Desertifilum tharense IPPAS B-1220</name>
    <dbReference type="NCBI Taxonomy" id="1781255"/>
    <lineage>
        <taxon>Bacteria</taxon>
        <taxon>Bacillati</taxon>
        <taxon>Cyanobacteriota</taxon>
        <taxon>Cyanophyceae</taxon>
        <taxon>Desertifilales</taxon>
        <taxon>Desertifilaceae</taxon>
        <taxon>Desertifilum</taxon>
    </lineage>
</organism>
<keyword evidence="2 7" id="KW-0597">Phosphoprotein</keyword>
<evidence type="ECO:0000259" key="13">
    <source>
        <dbReference type="Pfam" id="PF02879"/>
    </source>
</evidence>
<dbReference type="InterPro" id="IPR036900">
    <property type="entry name" value="A-D-PHexomutase_C_sf"/>
</dbReference>
<dbReference type="InterPro" id="IPR005845">
    <property type="entry name" value="A-D-PHexomutase_a/b/a-II"/>
</dbReference>
<dbReference type="Pfam" id="PF00408">
    <property type="entry name" value="PGM_PMM_IV"/>
    <property type="match status" value="1"/>
</dbReference>
<feature type="domain" description="Alpha-D-phosphohexomutase alpha/beta/alpha" evidence="13">
    <location>
        <begin position="203"/>
        <end position="300"/>
    </location>
</feature>
<dbReference type="InterPro" id="IPR016055">
    <property type="entry name" value="A-D-PHexomutase_a/b/a-I/II/III"/>
</dbReference>
<sequence length="497" mass="53335">MVTSPSRTQGSSRLDSGPIHASPLEAIADSKKRSSSHLAWSPLTLPTTPLFGTDGIRGKVGDLLSAPLAMQVGFWAGQILRTYAQTSGTVILGQDSRHSSDMLSSALSAGLTAAGLEVWNLGLCPTACVAYLANKTDSLGGVMISASHNPPEDNGIKFFGSEGTKLPQAMQAEIEAALRGDINVLSTQTEWGQHFYRPELVKDYTESLHQPLLKTTNLQGLRIVLDLAWGAAVQVAPEVFRQLGAEVICLHDRADGDRINVQCGSTHLGALQAAVVHYQADLGFAFDGDADRAIAVDSQGRPVDGDYILYLWGHTLKNAGLLPENTIISTVMANLGFERAWEKLGGTLIRTAVGDQYVHAEMVKTGAMLGGEQSGHILCRHYGISGDGLLTAAHIAAIVKESGTPLAALIDSSFQTYPQLLRNVRVEDRQTRLNWQECDPLQQAIATATQDMGDRGRILVRASGTEPVIRVMVEAASAELANHWADNLVLAVQRYLT</sequence>
<dbReference type="OrthoDB" id="9806956at2"/>
<comment type="similarity">
    <text evidence="1 7 8">Belongs to the phosphohexose mutase family.</text>
</comment>
<evidence type="ECO:0000256" key="4">
    <source>
        <dbReference type="ARBA" id="ARBA00022842"/>
    </source>
</evidence>
<dbReference type="HAMAP" id="MF_01554_B">
    <property type="entry name" value="GlmM_B"/>
    <property type="match status" value="1"/>
</dbReference>
<dbReference type="InterPro" id="IPR016066">
    <property type="entry name" value="A-D-PHexomutase_CS"/>
</dbReference>
<dbReference type="GO" id="GO:0005829">
    <property type="term" value="C:cytosol"/>
    <property type="evidence" value="ECO:0007669"/>
    <property type="project" value="TreeGrafter"/>
</dbReference>
<dbReference type="Pfam" id="PF02878">
    <property type="entry name" value="PGM_PMM_I"/>
    <property type="match status" value="1"/>
</dbReference>
<dbReference type="AlphaFoldDB" id="A0A1E5QKE0"/>
<evidence type="ECO:0000256" key="6">
    <source>
        <dbReference type="ARBA" id="ARBA00050364"/>
    </source>
</evidence>
<dbReference type="SUPFAM" id="SSF53738">
    <property type="entry name" value="Phosphoglucomutase, first 3 domains"/>
    <property type="match status" value="3"/>
</dbReference>
<keyword evidence="4 7" id="KW-0460">Magnesium</keyword>
<dbReference type="CDD" id="cd05802">
    <property type="entry name" value="GlmM"/>
    <property type="match status" value="1"/>
</dbReference>
<evidence type="ECO:0000259" key="12">
    <source>
        <dbReference type="Pfam" id="PF02878"/>
    </source>
</evidence>
<dbReference type="EC" id="5.4.2.10" evidence="7 9"/>
<dbReference type="PRINTS" id="PR00509">
    <property type="entry name" value="PGMPMM"/>
</dbReference>
<evidence type="ECO:0000256" key="3">
    <source>
        <dbReference type="ARBA" id="ARBA00022723"/>
    </source>
</evidence>
<evidence type="ECO:0000256" key="1">
    <source>
        <dbReference type="ARBA" id="ARBA00010231"/>
    </source>
</evidence>
<name>A0A1E5QKE0_9CYAN</name>
<dbReference type="EMBL" id="MJGC01000053">
    <property type="protein sequence ID" value="OEJ75142.1"/>
    <property type="molecule type" value="Genomic_DNA"/>
</dbReference>
<dbReference type="SUPFAM" id="SSF55957">
    <property type="entry name" value="Phosphoglucomutase, C-terminal domain"/>
    <property type="match status" value="1"/>
</dbReference>
<dbReference type="InterPro" id="IPR005841">
    <property type="entry name" value="Alpha-D-phosphohexomutase_SF"/>
</dbReference>
<evidence type="ECO:0000259" key="14">
    <source>
        <dbReference type="Pfam" id="PF02880"/>
    </source>
</evidence>
<comment type="catalytic activity">
    <reaction evidence="6 7 9">
        <text>alpha-D-glucosamine 1-phosphate = D-glucosamine 6-phosphate</text>
        <dbReference type="Rhea" id="RHEA:23424"/>
        <dbReference type="ChEBI" id="CHEBI:58516"/>
        <dbReference type="ChEBI" id="CHEBI:58725"/>
        <dbReference type="EC" id="5.4.2.10"/>
    </reaction>
</comment>
<dbReference type="GO" id="GO:0008966">
    <property type="term" value="F:phosphoglucosamine mutase activity"/>
    <property type="evidence" value="ECO:0007669"/>
    <property type="project" value="UniProtKB-UniRule"/>
</dbReference>
<comment type="caution">
    <text evidence="15">The sequence shown here is derived from an EMBL/GenBank/DDBJ whole genome shotgun (WGS) entry which is preliminary data.</text>
</comment>
<feature type="compositionally biased region" description="Polar residues" evidence="10">
    <location>
        <begin position="1"/>
        <end position="14"/>
    </location>
</feature>
<evidence type="ECO:0000256" key="8">
    <source>
        <dbReference type="RuleBase" id="RU004326"/>
    </source>
</evidence>
<feature type="region of interest" description="Disordered" evidence="10">
    <location>
        <begin position="1"/>
        <end position="20"/>
    </location>
</feature>
<dbReference type="GO" id="GO:0006048">
    <property type="term" value="P:UDP-N-acetylglucosamine biosynthetic process"/>
    <property type="evidence" value="ECO:0007669"/>
    <property type="project" value="TreeGrafter"/>
</dbReference>
<dbReference type="Gene3D" id="3.40.120.10">
    <property type="entry name" value="Alpha-D-Glucose-1,6-Bisphosphate, subunit A, domain 3"/>
    <property type="match status" value="3"/>
</dbReference>
<keyword evidence="5 7" id="KW-0413">Isomerase</keyword>
<feature type="binding site" evidence="7">
    <location>
        <position position="287"/>
    </location>
    <ligand>
        <name>Mg(2+)</name>
        <dbReference type="ChEBI" id="CHEBI:18420"/>
    </ligand>
</feature>
<dbReference type="GO" id="GO:0009252">
    <property type="term" value="P:peptidoglycan biosynthetic process"/>
    <property type="evidence" value="ECO:0007669"/>
    <property type="project" value="TreeGrafter"/>
</dbReference>
<dbReference type="RefSeq" id="WP_069967140.1">
    <property type="nucleotide sequence ID" value="NZ_CM124774.1"/>
</dbReference>
<evidence type="ECO:0000256" key="5">
    <source>
        <dbReference type="ARBA" id="ARBA00023235"/>
    </source>
</evidence>
<comment type="function">
    <text evidence="7 9">Catalyzes the conversion of glucosamine-6-phosphate to glucosamine-1-phosphate.</text>
</comment>
<feature type="domain" description="Alpha-D-phosphohexomutase alpha/beta/alpha" evidence="12">
    <location>
        <begin position="50"/>
        <end position="178"/>
    </location>
</feature>
<feature type="domain" description="Alpha-D-phosphohexomutase alpha/beta/alpha" evidence="14">
    <location>
        <begin position="304"/>
        <end position="417"/>
    </location>
</feature>
<dbReference type="PANTHER" id="PTHR42946">
    <property type="entry name" value="PHOSPHOHEXOSE MUTASE"/>
    <property type="match status" value="1"/>
</dbReference>
<feature type="binding site" description="via phosphate group" evidence="7">
    <location>
        <position position="147"/>
    </location>
    <ligand>
        <name>Mg(2+)</name>
        <dbReference type="ChEBI" id="CHEBI:18420"/>
    </ligand>
</feature>
<accession>A0A1E5QKE0</accession>
<dbReference type="GO" id="GO:0000287">
    <property type="term" value="F:magnesium ion binding"/>
    <property type="evidence" value="ECO:0007669"/>
    <property type="project" value="UniProtKB-UniRule"/>
</dbReference>
<keyword evidence="3 7" id="KW-0479">Metal-binding</keyword>
<dbReference type="InterPro" id="IPR006352">
    <property type="entry name" value="GlmM_bact"/>
</dbReference>
<proteinExistence type="inferred from homology"/>
<reference evidence="15" key="1">
    <citation type="submission" date="2016-09" db="EMBL/GenBank/DDBJ databases">
        <title>Draft genome of thermotolerant cyanobacterium Desertifilum sp. strain IPPAS B-1220.</title>
        <authorList>
            <person name="Sinetova M.A."/>
            <person name="Bolakhan K."/>
            <person name="Zayadan B.K."/>
            <person name="Mironov K.S."/>
            <person name="Ustinova V."/>
            <person name="Kupriyanova E.V."/>
            <person name="Sidorov R.A."/>
            <person name="Skrypnik A.N."/>
            <person name="Gogoleva N.E."/>
            <person name="Gogolev Y.V."/>
            <person name="Los D.A."/>
        </authorList>
    </citation>
    <scope>NUCLEOTIDE SEQUENCE [LARGE SCALE GENOMIC DNA]</scope>
    <source>
        <strain evidence="15">IPPAS B-1220</strain>
    </source>
</reference>
<dbReference type="Gene3D" id="3.30.310.50">
    <property type="entry name" value="Alpha-D-phosphohexomutase, C-terminal domain"/>
    <property type="match status" value="1"/>
</dbReference>
<dbReference type="InterPro" id="IPR005846">
    <property type="entry name" value="A-D-PHexomutase_a/b/a-III"/>
</dbReference>
<dbReference type="GO" id="GO:0004615">
    <property type="term" value="F:phosphomannomutase activity"/>
    <property type="evidence" value="ECO:0007669"/>
    <property type="project" value="TreeGrafter"/>
</dbReference>
<dbReference type="PROSITE" id="PS00710">
    <property type="entry name" value="PGM_PMM"/>
    <property type="match status" value="1"/>
</dbReference>
<dbReference type="NCBIfam" id="TIGR01455">
    <property type="entry name" value="glmM"/>
    <property type="match status" value="1"/>
</dbReference>
<feature type="modified residue" description="Phosphoserine" evidence="7">
    <location>
        <position position="147"/>
    </location>
</feature>
<feature type="binding site" evidence="7">
    <location>
        <position position="289"/>
    </location>
    <ligand>
        <name>Mg(2+)</name>
        <dbReference type="ChEBI" id="CHEBI:18420"/>
    </ligand>
</feature>